<feature type="transmembrane region" description="Helical" evidence="8">
    <location>
        <begin position="339"/>
        <end position="360"/>
    </location>
</feature>
<feature type="chain" id="PRO_5037136188" evidence="9">
    <location>
        <begin position="26"/>
        <end position="470"/>
    </location>
</feature>
<evidence type="ECO:0000256" key="6">
    <source>
        <dbReference type="ARBA" id="ARBA00022989"/>
    </source>
</evidence>
<evidence type="ECO:0000256" key="9">
    <source>
        <dbReference type="SAM" id="SignalP"/>
    </source>
</evidence>
<dbReference type="Proteomes" id="UP000757900">
    <property type="component" value="Unassembled WGS sequence"/>
</dbReference>
<evidence type="ECO:0000256" key="2">
    <source>
        <dbReference type="ARBA" id="ARBA00022448"/>
    </source>
</evidence>
<dbReference type="Pfam" id="PF00528">
    <property type="entry name" value="BPD_transp_1"/>
    <property type="match status" value="1"/>
</dbReference>
<evidence type="ECO:0000256" key="5">
    <source>
        <dbReference type="ARBA" id="ARBA00022970"/>
    </source>
</evidence>
<evidence type="ECO:0000256" key="8">
    <source>
        <dbReference type="RuleBase" id="RU363032"/>
    </source>
</evidence>
<organism evidence="11 12">
    <name type="scientific">Abiotrophia defectiva</name>
    <name type="common">Streptococcus defectivus</name>
    <dbReference type="NCBI Taxonomy" id="46125"/>
    <lineage>
        <taxon>Bacteria</taxon>
        <taxon>Bacillati</taxon>
        <taxon>Bacillota</taxon>
        <taxon>Bacilli</taxon>
        <taxon>Lactobacillales</taxon>
        <taxon>Aerococcaceae</taxon>
        <taxon>Abiotrophia</taxon>
    </lineage>
</organism>
<proteinExistence type="inferred from homology"/>
<dbReference type="GO" id="GO:0015276">
    <property type="term" value="F:ligand-gated monoatomic ion channel activity"/>
    <property type="evidence" value="ECO:0007669"/>
    <property type="project" value="InterPro"/>
</dbReference>
<feature type="transmembrane region" description="Helical" evidence="8">
    <location>
        <begin position="310"/>
        <end position="333"/>
    </location>
</feature>
<feature type="signal peptide" evidence="9">
    <location>
        <begin position="1"/>
        <end position="25"/>
    </location>
</feature>
<keyword evidence="9" id="KW-0732">Signal</keyword>
<keyword evidence="4 8" id="KW-0812">Transmembrane</keyword>
<dbReference type="SUPFAM" id="SSF161098">
    <property type="entry name" value="MetI-like"/>
    <property type="match status" value="1"/>
</dbReference>
<comment type="subcellular location">
    <subcellularLocation>
        <location evidence="1 8">Cell membrane</location>
        <topology evidence="1 8">Multi-pass membrane protein</topology>
    </subcellularLocation>
</comment>
<name>A0A929MR40_ABIDE</name>
<evidence type="ECO:0000256" key="3">
    <source>
        <dbReference type="ARBA" id="ARBA00022475"/>
    </source>
</evidence>
<dbReference type="InterPro" id="IPR001638">
    <property type="entry name" value="Solute-binding_3/MltF_N"/>
</dbReference>
<reference evidence="11" key="1">
    <citation type="submission" date="2020-04" db="EMBL/GenBank/DDBJ databases">
        <title>Deep metagenomics examines the oral microbiome during advanced dental caries in children, revealing novel taxa and co-occurrences with host molecules.</title>
        <authorList>
            <person name="Baker J.L."/>
            <person name="Morton J.T."/>
            <person name="Dinis M."/>
            <person name="Alvarez R."/>
            <person name="Tran N.C."/>
            <person name="Knight R."/>
            <person name="Edlund A."/>
        </authorList>
    </citation>
    <scope>NUCLEOTIDE SEQUENCE</scope>
    <source>
        <strain evidence="11">JCVI_23_bin.16</strain>
    </source>
</reference>
<dbReference type="InterPro" id="IPR000515">
    <property type="entry name" value="MetI-like"/>
</dbReference>
<dbReference type="Pfam" id="PF00497">
    <property type="entry name" value="SBP_bac_3"/>
    <property type="match status" value="1"/>
</dbReference>
<keyword evidence="3" id="KW-1003">Cell membrane</keyword>
<dbReference type="PANTHER" id="PTHR30614:SF46">
    <property type="entry name" value="ABC TRANSPORTER MEMBRANE SPANNING PERMEASE-GLUTAMINE TRANSPORT"/>
    <property type="match status" value="1"/>
</dbReference>
<dbReference type="InterPro" id="IPR010065">
    <property type="entry name" value="AA_ABC_transptr_permease_3TM"/>
</dbReference>
<dbReference type="PROSITE" id="PS50928">
    <property type="entry name" value="ABC_TM1"/>
    <property type="match status" value="1"/>
</dbReference>
<keyword evidence="5" id="KW-0029">Amino-acid transport</keyword>
<dbReference type="PANTHER" id="PTHR30614">
    <property type="entry name" value="MEMBRANE COMPONENT OF AMINO ACID ABC TRANSPORTER"/>
    <property type="match status" value="1"/>
</dbReference>
<dbReference type="Gene3D" id="3.40.190.10">
    <property type="entry name" value="Periplasmic binding protein-like II"/>
    <property type="match status" value="2"/>
</dbReference>
<evidence type="ECO:0000256" key="1">
    <source>
        <dbReference type="ARBA" id="ARBA00004651"/>
    </source>
</evidence>
<protein>
    <submittedName>
        <fullName evidence="11">ABC transporter permease subunit</fullName>
    </submittedName>
</protein>
<dbReference type="InterPro" id="IPR043429">
    <property type="entry name" value="ArtM/GltK/GlnP/TcyL/YhdX-like"/>
</dbReference>
<keyword evidence="7 8" id="KW-0472">Membrane</keyword>
<sequence length="470" mass="50334">MKDMIKRLMLVLVVFLGLQVPSVKAAEHYVIATDTTFAPFEFQDSSGNYVGIDMDLLAAIAEAEGFTYEIKPLGFAAAVQALESDQVDGAIAGMTITDARKASFDFSDNYYESGLQFAVAADSKITDLEGLRGKKIAVKTGTAGADLANKLKDDYKFTVVTFKDSANMYEDVLTGNSDATIEDAPVIAYAIKNGNLRLKLIGEKLETSQTGFAVKKGKNAELLAAFNRGLASLKSSGKYQSILDKYIGEDAEASAQNSFFGQLAENGPALLSGLGTTLWIALISVALALILGIILGLLRVQANPWLSGIAAVYVDLMRGVPLIVLSFFIYFGIPQMTGVRFSSAVAGITTLSLNAAAYVAEIVRGGIQAIDKGQMEASRSLGLSYGKTMQKIILPQAIKLMIPSFINQFVITLKDTSILSVIGLVELTQTGSVIIARTYQSGSMWLIVGLMYLIVITALTRLSKRLEGGK</sequence>
<feature type="domain" description="ABC transmembrane type-1" evidence="10">
    <location>
        <begin position="274"/>
        <end position="463"/>
    </location>
</feature>
<dbReference type="SMART" id="SM00062">
    <property type="entry name" value="PBPb"/>
    <property type="match status" value="1"/>
</dbReference>
<dbReference type="Gene3D" id="1.10.3720.10">
    <property type="entry name" value="MetI-like"/>
    <property type="match status" value="1"/>
</dbReference>
<accession>A0A929MR40</accession>
<dbReference type="SUPFAM" id="SSF53850">
    <property type="entry name" value="Periplasmic binding protein-like II"/>
    <property type="match status" value="1"/>
</dbReference>
<keyword evidence="2 8" id="KW-0813">Transport</keyword>
<evidence type="ECO:0000256" key="4">
    <source>
        <dbReference type="ARBA" id="ARBA00022692"/>
    </source>
</evidence>
<dbReference type="SMART" id="SM00079">
    <property type="entry name" value="PBPe"/>
    <property type="match status" value="1"/>
</dbReference>
<dbReference type="NCBIfam" id="TIGR01726">
    <property type="entry name" value="HEQRo_perm_3TM"/>
    <property type="match status" value="1"/>
</dbReference>
<feature type="transmembrane region" description="Helical" evidence="8">
    <location>
        <begin position="442"/>
        <end position="462"/>
    </location>
</feature>
<evidence type="ECO:0000259" key="10">
    <source>
        <dbReference type="PROSITE" id="PS50928"/>
    </source>
</evidence>
<dbReference type="EMBL" id="JABZFV010000061">
    <property type="protein sequence ID" value="MBF0934750.1"/>
    <property type="molecule type" value="Genomic_DNA"/>
</dbReference>
<dbReference type="InterPro" id="IPR035906">
    <property type="entry name" value="MetI-like_sf"/>
</dbReference>
<dbReference type="InterPro" id="IPR001320">
    <property type="entry name" value="Iontro_rcpt_C"/>
</dbReference>
<evidence type="ECO:0000313" key="12">
    <source>
        <dbReference type="Proteomes" id="UP000757900"/>
    </source>
</evidence>
<feature type="transmembrane region" description="Helical" evidence="8">
    <location>
        <begin position="278"/>
        <end position="298"/>
    </location>
</feature>
<keyword evidence="6 8" id="KW-1133">Transmembrane helix</keyword>
<comment type="similarity">
    <text evidence="8">Belongs to the binding-protein-dependent transport system permease family.</text>
</comment>
<gene>
    <name evidence="11" type="ORF">HXK00_03780</name>
</gene>
<comment type="caution">
    <text evidence="11">The sequence shown here is derived from an EMBL/GenBank/DDBJ whole genome shotgun (WGS) entry which is preliminary data.</text>
</comment>
<evidence type="ECO:0000256" key="7">
    <source>
        <dbReference type="ARBA" id="ARBA00023136"/>
    </source>
</evidence>
<evidence type="ECO:0000313" key="11">
    <source>
        <dbReference type="EMBL" id="MBF0934750.1"/>
    </source>
</evidence>
<dbReference type="GO" id="GO:0006865">
    <property type="term" value="P:amino acid transport"/>
    <property type="evidence" value="ECO:0007669"/>
    <property type="project" value="UniProtKB-KW"/>
</dbReference>
<dbReference type="CDD" id="cd06261">
    <property type="entry name" value="TM_PBP2"/>
    <property type="match status" value="1"/>
</dbReference>
<dbReference type="GO" id="GO:0043190">
    <property type="term" value="C:ATP-binding cassette (ABC) transporter complex"/>
    <property type="evidence" value="ECO:0007669"/>
    <property type="project" value="InterPro"/>
</dbReference>
<dbReference type="CDD" id="cd13619">
    <property type="entry name" value="PBP2_GlnP"/>
    <property type="match status" value="1"/>
</dbReference>
<dbReference type="FunFam" id="1.10.3720.10:FF:000033">
    <property type="entry name" value="Polar amino acid ABC transporter permease"/>
    <property type="match status" value="1"/>
</dbReference>
<dbReference type="AlphaFoldDB" id="A0A929MR40"/>